<proteinExistence type="predicted"/>
<dbReference type="Proteomes" id="UP001163603">
    <property type="component" value="Chromosome 12"/>
</dbReference>
<evidence type="ECO:0000313" key="1">
    <source>
        <dbReference type="EMBL" id="KAJ0018804.1"/>
    </source>
</evidence>
<organism evidence="1 2">
    <name type="scientific">Pistacia integerrima</name>
    <dbReference type="NCBI Taxonomy" id="434235"/>
    <lineage>
        <taxon>Eukaryota</taxon>
        <taxon>Viridiplantae</taxon>
        <taxon>Streptophyta</taxon>
        <taxon>Embryophyta</taxon>
        <taxon>Tracheophyta</taxon>
        <taxon>Spermatophyta</taxon>
        <taxon>Magnoliopsida</taxon>
        <taxon>eudicotyledons</taxon>
        <taxon>Gunneridae</taxon>
        <taxon>Pentapetalae</taxon>
        <taxon>rosids</taxon>
        <taxon>malvids</taxon>
        <taxon>Sapindales</taxon>
        <taxon>Anacardiaceae</taxon>
        <taxon>Pistacia</taxon>
    </lineage>
</organism>
<sequence>MALSVWDHYTDLQHYFNPEMLSFQHQAAGEFEDDFDYYFNLFSFSNSDFGFDYDYVSDTLSDHSYNQFPLLLNDDNQVFNTSESDHQYFSSSSLPDNFILPLEDFECHHNYPKRQKSYYGDGADVDHHSVTFSPEFFSGCVSNVINPPAPPPLPEFLPEIIPAPPLAGFSFEKSGSTDHESSIKKPTGVSLSAQSIAARQRRRKITEKTQELGKLIPGGHRMNTAEMFQAASKYVKFLQAQVKVLQLMEPIMQEREELLPSQELQTLLESPIIQEKLYSEDKCLVPREILQTLKNDPEIQSKSAIFESIDELLETNNG</sequence>
<name>A0ACC0XKG7_9ROSI</name>
<comment type="caution">
    <text evidence="1">The sequence shown here is derived from an EMBL/GenBank/DDBJ whole genome shotgun (WGS) entry which is preliminary data.</text>
</comment>
<accession>A0ACC0XKG7</accession>
<keyword evidence="2" id="KW-1185">Reference proteome</keyword>
<gene>
    <name evidence="1" type="ORF">Pint_11365</name>
</gene>
<dbReference type="EMBL" id="CM047747">
    <property type="protein sequence ID" value="KAJ0018804.1"/>
    <property type="molecule type" value="Genomic_DNA"/>
</dbReference>
<evidence type="ECO:0000313" key="2">
    <source>
        <dbReference type="Proteomes" id="UP001163603"/>
    </source>
</evidence>
<reference evidence="2" key="1">
    <citation type="journal article" date="2023" name="G3 (Bethesda)">
        <title>Genome assembly and association tests identify interacting loci associated with vigor, precocity, and sex in interspecific pistachio rootstocks.</title>
        <authorList>
            <person name="Palmer W."/>
            <person name="Jacygrad E."/>
            <person name="Sagayaradj S."/>
            <person name="Cavanaugh K."/>
            <person name="Han R."/>
            <person name="Bertier L."/>
            <person name="Beede B."/>
            <person name="Kafkas S."/>
            <person name="Golino D."/>
            <person name="Preece J."/>
            <person name="Michelmore R."/>
        </authorList>
    </citation>
    <scope>NUCLEOTIDE SEQUENCE [LARGE SCALE GENOMIC DNA]</scope>
</reference>
<protein>
    <submittedName>
        <fullName evidence="1">Uncharacterized protein</fullName>
    </submittedName>
</protein>